<gene>
    <name evidence="1" type="ORF">C9J47_10010</name>
</gene>
<evidence type="ECO:0000313" key="2">
    <source>
        <dbReference type="Proteomes" id="UP000241803"/>
    </source>
</evidence>
<evidence type="ECO:0000313" key="1">
    <source>
        <dbReference type="EMBL" id="PSV48828.1"/>
    </source>
</evidence>
<sequence length="64" mass="7497">MGLPVTMSFRYEKPRESTTLYIKVATDNRWFIRLIKLKPSKVLIALWDKIDITYILAGNLPTKQ</sequence>
<dbReference type="Proteomes" id="UP000241803">
    <property type="component" value="Unassembled WGS sequence"/>
</dbReference>
<comment type="caution">
    <text evidence="1">The sequence shown here is derived from an EMBL/GenBank/DDBJ whole genome shotgun (WGS) entry which is preliminary data.</text>
</comment>
<name>A0A2T3LBX0_9GAMM</name>
<protein>
    <submittedName>
        <fullName evidence="1">Uncharacterized protein</fullName>
    </submittedName>
</protein>
<dbReference type="EMBL" id="PYOC01000002">
    <property type="protein sequence ID" value="PSV48828.1"/>
    <property type="molecule type" value="Genomic_DNA"/>
</dbReference>
<organism evidence="1 2">
    <name type="scientific">Photobacterium indicum</name>
    <dbReference type="NCBI Taxonomy" id="81447"/>
    <lineage>
        <taxon>Bacteria</taxon>
        <taxon>Pseudomonadati</taxon>
        <taxon>Pseudomonadota</taxon>
        <taxon>Gammaproteobacteria</taxon>
        <taxon>Vibrionales</taxon>
        <taxon>Vibrionaceae</taxon>
        <taxon>Photobacterium</taxon>
    </lineage>
</organism>
<proteinExistence type="predicted"/>
<reference evidence="1 2" key="1">
    <citation type="submission" date="2018-03" db="EMBL/GenBank/DDBJ databases">
        <title>Whole genome sequencing of Histamine producing bacteria.</title>
        <authorList>
            <person name="Butler K."/>
        </authorList>
    </citation>
    <scope>NUCLEOTIDE SEQUENCE [LARGE SCALE GENOMIC DNA]</scope>
    <source>
        <strain evidence="1 2">ATCC 19614</strain>
    </source>
</reference>
<dbReference type="AlphaFoldDB" id="A0A2T3LBX0"/>
<keyword evidence="2" id="KW-1185">Reference proteome</keyword>
<accession>A0A2T3LBX0</accession>